<dbReference type="OrthoDB" id="5600252at2759"/>
<dbReference type="InterPro" id="IPR001650">
    <property type="entry name" value="Helicase_C-like"/>
</dbReference>
<evidence type="ECO:0000256" key="7">
    <source>
        <dbReference type="ARBA" id="ARBA00022806"/>
    </source>
</evidence>
<evidence type="ECO:0000313" key="22">
    <source>
        <dbReference type="Proteomes" id="UP000639338"/>
    </source>
</evidence>
<dbReference type="PANTHER" id="PTHR18934:SF145">
    <property type="entry name" value="ATP-DEPENDENT RNA HELICASE DHX57-RELATED"/>
    <property type="match status" value="1"/>
</dbReference>
<dbReference type="InterPro" id="IPR036855">
    <property type="entry name" value="Znf_CCCH_sf"/>
</dbReference>
<dbReference type="Pfam" id="PF21010">
    <property type="entry name" value="HA2_C"/>
    <property type="match status" value="1"/>
</dbReference>
<evidence type="ECO:0000259" key="19">
    <source>
        <dbReference type="PROSITE" id="PS51192"/>
    </source>
</evidence>
<keyword evidence="8 15" id="KW-0862">Zinc</keyword>
<dbReference type="Pfam" id="PF26026">
    <property type="entry name" value="RNA_hel_CTD"/>
    <property type="match status" value="1"/>
</dbReference>
<dbReference type="InterPro" id="IPR027417">
    <property type="entry name" value="P-loop_NTPase"/>
</dbReference>
<dbReference type="GO" id="GO:0003724">
    <property type="term" value="F:RNA helicase activity"/>
    <property type="evidence" value="ECO:0007669"/>
    <property type="project" value="UniProtKB-EC"/>
</dbReference>
<evidence type="ECO:0000256" key="15">
    <source>
        <dbReference type="PROSITE-ProRule" id="PRU00723"/>
    </source>
</evidence>
<feature type="domain" description="C3H1-type" evidence="17">
    <location>
        <begin position="259"/>
        <end position="286"/>
    </location>
</feature>
<dbReference type="InterPro" id="IPR000571">
    <property type="entry name" value="Znf_CCCH"/>
</dbReference>
<keyword evidence="5 15" id="KW-0863">Zinc-finger</keyword>
<dbReference type="SMART" id="SM00487">
    <property type="entry name" value="DEXDc"/>
    <property type="match status" value="1"/>
</dbReference>
<feature type="domain" description="Helicase C-terminal" evidence="20">
    <location>
        <begin position="730"/>
        <end position="910"/>
    </location>
</feature>
<evidence type="ECO:0000256" key="4">
    <source>
        <dbReference type="ARBA" id="ARBA00022741"/>
    </source>
</evidence>
<comment type="similarity">
    <text evidence="1">Belongs to the DEAD box helicase family. DEAH subfamily.</text>
</comment>
<dbReference type="CDD" id="cd18791">
    <property type="entry name" value="SF2_C_RHA"/>
    <property type="match status" value="1"/>
</dbReference>
<dbReference type="SMART" id="SM00847">
    <property type="entry name" value="HA2"/>
    <property type="match status" value="1"/>
</dbReference>
<evidence type="ECO:0000256" key="8">
    <source>
        <dbReference type="ARBA" id="ARBA00022833"/>
    </source>
</evidence>
<dbReference type="GO" id="GO:0008270">
    <property type="term" value="F:zinc ion binding"/>
    <property type="evidence" value="ECO:0007669"/>
    <property type="project" value="UniProtKB-KW"/>
</dbReference>
<dbReference type="InterPro" id="IPR007502">
    <property type="entry name" value="Helicase-assoc_dom"/>
</dbReference>
<dbReference type="PROSITE" id="PS51192">
    <property type="entry name" value="HELICASE_ATP_BIND_1"/>
    <property type="match status" value="1"/>
</dbReference>
<keyword evidence="6" id="KW-0378">Hydrolase</keyword>
<evidence type="ECO:0000256" key="6">
    <source>
        <dbReference type="ARBA" id="ARBA00022801"/>
    </source>
</evidence>
<feature type="domain" description="RWD" evidence="18">
    <location>
        <begin position="210"/>
        <end position="373"/>
    </location>
</feature>
<evidence type="ECO:0000256" key="3">
    <source>
        <dbReference type="ARBA" id="ARBA00022723"/>
    </source>
</evidence>
<dbReference type="InterPro" id="IPR016135">
    <property type="entry name" value="UBQ-conjugating_enzyme/RWD"/>
</dbReference>
<dbReference type="FunFam" id="3.40.50.300:FF:000325">
    <property type="entry name" value="ATP-dependent RNA helicase DHX29"/>
    <property type="match status" value="1"/>
</dbReference>
<dbReference type="InterPro" id="IPR011545">
    <property type="entry name" value="DEAD/DEAH_box_helicase_dom"/>
</dbReference>
<keyword evidence="10" id="KW-0175">Coiled coil</keyword>
<keyword evidence="22" id="KW-1185">Reference proteome</keyword>
<evidence type="ECO:0000256" key="9">
    <source>
        <dbReference type="ARBA" id="ARBA00022840"/>
    </source>
</evidence>
<feature type="compositionally biased region" description="Low complexity" evidence="16">
    <location>
        <begin position="16"/>
        <end position="28"/>
    </location>
</feature>
<dbReference type="Pfam" id="PF00271">
    <property type="entry name" value="Helicase_C"/>
    <property type="match status" value="1"/>
</dbReference>
<dbReference type="InterPro" id="IPR006575">
    <property type="entry name" value="RWD_dom"/>
</dbReference>
<dbReference type="GO" id="GO:0003723">
    <property type="term" value="F:RNA binding"/>
    <property type="evidence" value="ECO:0007669"/>
    <property type="project" value="TreeGrafter"/>
</dbReference>
<dbReference type="SMART" id="SM00356">
    <property type="entry name" value="ZnF_C3H1"/>
    <property type="match status" value="1"/>
</dbReference>
<evidence type="ECO:0000256" key="2">
    <source>
        <dbReference type="ARBA" id="ARBA00012552"/>
    </source>
</evidence>
<evidence type="ECO:0000256" key="12">
    <source>
        <dbReference type="ARBA" id="ARBA00057709"/>
    </source>
</evidence>
<reference evidence="21 22" key="1">
    <citation type="submission" date="2020-08" db="EMBL/GenBank/DDBJ databases">
        <title>Aphidius gifuensis genome sequencing and assembly.</title>
        <authorList>
            <person name="Du Z."/>
        </authorList>
    </citation>
    <scope>NUCLEOTIDE SEQUENCE [LARGE SCALE GENOMIC DNA]</scope>
    <source>
        <strain evidence="21">YNYX2018</strain>
        <tissue evidence="21">Adults</tissue>
    </source>
</reference>
<dbReference type="PROSITE" id="PS50103">
    <property type="entry name" value="ZF_C3H1"/>
    <property type="match status" value="1"/>
</dbReference>
<dbReference type="Gene3D" id="1.20.120.1080">
    <property type="match status" value="1"/>
</dbReference>
<dbReference type="SUPFAM" id="SSF54495">
    <property type="entry name" value="UBC-like"/>
    <property type="match status" value="1"/>
</dbReference>
<accession>A0A834Y6E7</accession>
<evidence type="ECO:0000259" key="20">
    <source>
        <dbReference type="PROSITE" id="PS51194"/>
    </source>
</evidence>
<name>A0A834Y6E7_APHGI</name>
<dbReference type="SUPFAM" id="SSF52540">
    <property type="entry name" value="P-loop containing nucleoside triphosphate hydrolases"/>
    <property type="match status" value="1"/>
</dbReference>
<evidence type="ECO:0000256" key="16">
    <source>
        <dbReference type="SAM" id="MobiDB-lite"/>
    </source>
</evidence>
<dbReference type="InterPro" id="IPR048333">
    <property type="entry name" value="HA2_WH"/>
</dbReference>
<dbReference type="Gene3D" id="3.40.50.300">
    <property type="entry name" value="P-loop containing nucleotide triphosphate hydrolases"/>
    <property type="match status" value="2"/>
</dbReference>
<feature type="region of interest" description="Disordered" evidence="16">
    <location>
        <begin position="1"/>
        <end position="75"/>
    </location>
</feature>
<dbReference type="Pfam" id="PF00270">
    <property type="entry name" value="DEAD"/>
    <property type="match status" value="1"/>
</dbReference>
<comment type="caution">
    <text evidence="21">The sequence shown here is derived from an EMBL/GenBank/DDBJ whole genome shotgun (WGS) entry which is preliminary data.</text>
</comment>
<evidence type="ECO:0000256" key="11">
    <source>
        <dbReference type="ARBA" id="ARBA00047984"/>
    </source>
</evidence>
<dbReference type="AlphaFoldDB" id="A0A834Y6E7"/>
<protein>
    <recommendedName>
        <fullName evidence="13">Putative ATP-dependent RNA helicase DHX57</fullName>
        <ecNumber evidence="2">3.6.4.13</ecNumber>
    </recommendedName>
    <alternativeName>
        <fullName evidence="14">DEAH box protein 57</fullName>
    </alternativeName>
</protein>
<evidence type="ECO:0000259" key="18">
    <source>
        <dbReference type="PROSITE" id="PS50908"/>
    </source>
</evidence>
<dbReference type="SUPFAM" id="SSF90229">
    <property type="entry name" value="CCCH zinc finger"/>
    <property type="match status" value="1"/>
</dbReference>
<keyword evidence="3 15" id="KW-0479">Metal-binding</keyword>
<comment type="function">
    <text evidence="12">Probable ATP-binding RNA helicase.</text>
</comment>
<dbReference type="Proteomes" id="UP000639338">
    <property type="component" value="Unassembled WGS sequence"/>
</dbReference>
<proteinExistence type="inferred from homology"/>
<evidence type="ECO:0000256" key="5">
    <source>
        <dbReference type="ARBA" id="ARBA00022771"/>
    </source>
</evidence>
<dbReference type="PANTHER" id="PTHR18934">
    <property type="entry name" value="ATP-DEPENDENT RNA HELICASE"/>
    <property type="match status" value="1"/>
</dbReference>
<keyword evidence="9" id="KW-0067">ATP-binding</keyword>
<dbReference type="Pfam" id="PF05773">
    <property type="entry name" value="RWD"/>
    <property type="match status" value="1"/>
</dbReference>
<dbReference type="InterPro" id="IPR014001">
    <property type="entry name" value="Helicase_ATP-bd"/>
</dbReference>
<dbReference type="FunFam" id="3.40.50.300:FF:000284">
    <property type="entry name" value="probable ATP-dependent RNA helicase YTHDC2"/>
    <property type="match status" value="1"/>
</dbReference>
<evidence type="ECO:0000256" key="10">
    <source>
        <dbReference type="ARBA" id="ARBA00023054"/>
    </source>
</evidence>
<dbReference type="EC" id="3.6.4.13" evidence="2"/>
<keyword evidence="7" id="KW-0347">Helicase</keyword>
<organism evidence="21 22">
    <name type="scientific">Aphidius gifuensis</name>
    <name type="common">Parasitoid wasp</name>
    <dbReference type="NCBI Taxonomy" id="684658"/>
    <lineage>
        <taxon>Eukaryota</taxon>
        <taxon>Metazoa</taxon>
        <taxon>Ecdysozoa</taxon>
        <taxon>Arthropoda</taxon>
        <taxon>Hexapoda</taxon>
        <taxon>Insecta</taxon>
        <taxon>Pterygota</taxon>
        <taxon>Neoptera</taxon>
        <taxon>Endopterygota</taxon>
        <taxon>Hymenoptera</taxon>
        <taxon>Apocrita</taxon>
        <taxon>Ichneumonoidea</taxon>
        <taxon>Braconidae</taxon>
        <taxon>Aphidiinae</taxon>
        <taxon>Aphidius</taxon>
    </lineage>
</organism>
<dbReference type="Pfam" id="PF04408">
    <property type="entry name" value="WHD_HA2"/>
    <property type="match status" value="1"/>
</dbReference>
<dbReference type="Pfam" id="PF07717">
    <property type="entry name" value="OB_NTP_bind"/>
    <property type="match status" value="1"/>
</dbReference>
<dbReference type="GO" id="GO:0016787">
    <property type="term" value="F:hydrolase activity"/>
    <property type="evidence" value="ECO:0007669"/>
    <property type="project" value="UniProtKB-KW"/>
</dbReference>
<evidence type="ECO:0000313" key="21">
    <source>
        <dbReference type="EMBL" id="KAF7997582.1"/>
    </source>
</evidence>
<dbReference type="Gene3D" id="3.10.110.10">
    <property type="entry name" value="Ubiquitin Conjugating Enzyme"/>
    <property type="match status" value="1"/>
</dbReference>
<dbReference type="SMART" id="SM00490">
    <property type="entry name" value="HELICc"/>
    <property type="match status" value="1"/>
</dbReference>
<keyword evidence="4" id="KW-0547">Nucleotide-binding</keyword>
<feature type="compositionally biased region" description="Polar residues" evidence="16">
    <location>
        <begin position="39"/>
        <end position="52"/>
    </location>
</feature>
<sequence length="1280" mass="147686">MDRRSYDLMEDYAVVGKNSENNKSNSNNKNKKGESFKSTNSSSAVPVKSNVNKKTEVDQRKTTNPSSSVVPVKPKLKRKSELQTLRVSLESEKLLYDTLKHIYEYKNKNSQLHSKYWMERGNLVIKGVFDYSVKNPTKKTQKEITKQFAKSKLESYSFHPNHCNEALAHTDGDYGRAIEILFEKYYCVDDDKKFSNEKITNDMLLEVIEDEKLTLEAIYNEAFEEKLKNQLWCIKLRLDYLITDQNKNNDKKKLIKPVNKVNICSFFASGKKCRYGEKCKFRHEKKETTMLNDNSANKKKDSYFILEIRFPEKLKYPYEPPYIYFYKEESFIPNVQYLMIAKKLYDTSKELSKNGNPYLFEIISMLENEEEMMKYLTTAEPNFIDRNESLFMKELENEFELLPSHNIKGSTNRSNNKNITIEEIEKLDDMIYQKFKDKQTNKQYLNMKLSRRNLPAWSMMNEIIDTIDDNQVTIISGETGCGKSTQVPQFILDSWILNRTDKKEHVEIICTQPRRISAIGVAERVSAERDERIGNTVGYQIHLESKLSNWTRLTFCTIGILLQRLTSDPTLNMVTHIIVDEVHERSAESDFLLMLLRELLYKRNDLKIILMSATLKAESFSTYFNGTPIINIPGRTFPVESLYLEDIIETINFVFEEGSRYTKRVRGGLEQLEIELETADVTCLTEIEPKKNILDNNLNLSQIMGRYPKYSTLTWKNLYLMDHEKINYELIEKILEWIVDGQHNYPNEGSILIFLPGLSEISTLRELLKGNKLFSSNNGKYKIIQLHSTLTSEEQNLVFQKFGNGVRKIIISTNIAETSVTIDDCVFVIDSGRMKETRFNSIQNMSSLETCWVSRANSMQRKGRAGRVRPGVCINLFTSHRFQHHLLAEPIPEIFRISLEPLLLKIHMMYGDNIDSVSVLKNLIEPPEDQNIFDSISRLEDVGAFNSECNLTPLGHHLAALPVDVRIGKLIIYGAIFCCLDSSLTIAACLSYKSPFTTIFDKRHLIESKKKEYTTAFSDQLTTLKAYNKYIEMSQISTLAGQTFAYENYLSIKILQTLADIKHQLLDLLVSIGFVPVNTYKRKMGIDKVLEMTGFDLNANNDNLKLLQGLLCGALYPNVVKVFTPEKSFQIQATGAIPRQPRPEELSFQTKNDGFVFIHPSSVNFSVQHFPSPYIVYQEKIKTTKTFIREISMVSMLPLILFSGYGVNIEQHNGNFILSLADGWILLAVESHTVAQLLQQMKDELVKLLEKKMQEPLLNLINNQNNRKIIETIITVITRE</sequence>
<dbReference type="GO" id="GO:0005524">
    <property type="term" value="F:ATP binding"/>
    <property type="evidence" value="ECO:0007669"/>
    <property type="project" value="UniProtKB-KW"/>
</dbReference>
<feature type="zinc finger region" description="C3H1-type" evidence="15">
    <location>
        <begin position="259"/>
        <end position="286"/>
    </location>
</feature>
<dbReference type="InterPro" id="IPR011709">
    <property type="entry name" value="DEAD-box_helicase_OB_fold"/>
</dbReference>
<comment type="catalytic activity">
    <reaction evidence="11">
        <text>ATP + H2O = ADP + phosphate + H(+)</text>
        <dbReference type="Rhea" id="RHEA:13065"/>
        <dbReference type="ChEBI" id="CHEBI:15377"/>
        <dbReference type="ChEBI" id="CHEBI:15378"/>
        <dbReference type="ChEBI" id="CHEBI:30616"/>
        <dbReference type="ChEBI" id="CHEBI:43474"/>
        <dbReference type="ChEBI" id="CHEBI:456216"/>
        <dbReference type="EC" id="3.6.4.13"/>
    </reaction>
</comment>
<gene>
    <name evidence="21" type="ORF">HCN44_006153</name>
</gene>
<dbReference type="EMBL" id="JACMRX010000001">
    <property type="protein sequence ID" value="KAF7997582.1"/>
    <property type="molecule type" value="Genomic_DNA"/>
</dbReference>
<evidence type="ECO:0000259" key="17">
    <source>
        <dbReference type="PROSITE" id="PS50103"/>
    </source>
</evidence>
<evidence type="ECO:0000256" key="14">
    <source>
        <dbReference type="ARBA" id="ARBA00083389"/>
    </source>
</evidence>
<dbReference type="PROSITE" id="PS50908">
    <property type="entry name" value="RWD"/>
    <property type="match status" value="1"/>
</dbReference>
<feature type="domain" description="Helicase ATP-binding" evidence="19">
    <location>
        <begin position="464"/>
        <end position="633"/>
    </location>
</feature>
<dbReference type="FunFam" id="1.20.120.1080:FF:000002">
    <property type="entry name" value="Putative ATP-dependent RNA helicase DHX36"/>
    <property type="match status" value="1"/>
</dbReference>
<evidence type="ECO:0000256" key="1">
    <source>
        <dbReference type="ARBA" id="ARBA00008792"/>
    </source>
</evidence>
<dbReference type="InterPro" id="IPR059023">
    <property type="entry name" value="RNA_hel_CTD"/>
</dbReference>
<dbReference type="PROSITE" id="PS51194">
    <property type="entry name" value="HELICASE_CTER"/>
    <property type="match status" value="1"/>
</dbReference>
<evidence type="ECO:0000256" key="13">
    <source>
        <dbReference type="ARBA" id="ARBA00071682"/>
    </source>
</evidence>